<dbReference type="PANTHER" id="PTHR11596:SF5">
    <property type="entry name" value="ALKALINE PHOSPHATASE"/>
    <property type="match status" value="1"/>
</dbReference>
<dbReference type="PROSITE" id="PS51257">
    <property type="entry name" value="PROKAR_LIPOPROTEIN"/>
    <property type="match status" value="1"/>
</dbReference>
<dbReference type="InterPro" id="IPR055575">
    <property type="entry name" value="DUF7151"/>
</dbReference>
<dbReference type="EMBL" id="JBFRYB010000001">
    <property type="protein sequence ID" value="MEX1665251.1"/>
    <property type="molecule type" value="Genomic_DNA"/>
</dbReference>
<dbReference type="PANTHER" id="PTHR11596">
    <property type="entry name" value="ALKALINE PHOSPHATASE"/>
    <property type="match status" value="1"/>
</dbReference>
<dbReference type="SMART" id="SM00098">
    <property type="entry name" value="alkPPc"/>
    <property type="match status" value="1"/>
</dbReference>
<dbReference type="Gene3D" id="3.40.720.10">
    <property type="entry name" value="Alkaline Phosphatase, subunit A"/>
    <property type="match status" value="1"/>
</dbReference>
<feature type="domain" description="DUF7151" evidence="4">
    <location>
        <begin position="41"/>
        <end position="87"/>
    </location>
</feature>
<dbReference type="RefSeq" id="WP_368375357.1">
    <property type="nucleotide sequence ID" value="NZ_JBFRYB010000001.1"/>
</dbReference>
<evidence type="ECO:0000259" key="4">
    <source>
        <dbReference type="Pfam" id="PF23657"/>
    </source>
</evidence>
<dbReference type="Pfam" id="PF23657">
    <property type="entry name" value="DUF7151"/>
    <property type="match status" value="1"/>
</dbReference>
<feature type="compositionally biased region" description="Low complexity" evidence="3">
    <location>
        <begin position="69"/>
        <end position="78"/>
    </location>
</feature>
<evidence type="ECO:0000256" key="2">
    <source>
        <dbReference type="RuleBase" id="RU003946"/>
    </source>
</evidence>
<dbReference type="SUPFAM" id="SSF53649">
    <property type="entry name" value="Alkaline phosphatase-like"/>
    <property type="match status" value="1"/>
</dbReference>
<dbReference type="Pfam" id="PF00245">
    <property type="entry name" value="Alk_phosphatase"/>
    <property type="match status" value="1"/>
</dbReference>
<protein>
    <submittedName>
        <fullName evidence="5">Alkaline phosphatase</fullName>
    </submittedName>
</protein>
<name>A0ABV3TUF0_9GAMM</name>
<evidence type="ECO:0000313" key="5">
    <source>
        <dbReference type="EMBL" id="MEX1665251.1"/>
    </source>
</evidence>
<sequence>MNHIKIAILSAAIAGLSACGGDDGRNGVNGNNGADGNNGINSLITQTALPAGDSNCPGGGVQFDSGPDSNSNSNLESSEITDTKFVCEPYTAPESVDLIGNTRNNAWFSDAEAKIADVTAPNLTRGAAKNVILFVGDGMGISTVTAARILEGQLNGKLGEEHNLSFDMFPYSGLAKTYNVDAQTPDSAGTMTAIMSGVKTDVGVIGVNENIVRGDCTTVAGNELVTALELAEIAGKSTGILSTARITHATPAATYAKSADRNWEDDGDMPAAAKIAGCEDIASQLVNFESNLEARIGGINVDGIDVVMGGGRRSFLPKDAAFNSPDAVSSVEGDRTDGRDLTAEWQTRYPQGRYIFDKTGFNAIDTESTSKVLALFNESHMQYEADRKNDVAGEPSLRDMTEKAIQVLDNNSNGFFLMVESGRIDHAHHAGNAYNALTDTIELSEAVAKAVELTNSDETLIIVTADHSHVFTIAGYPKRGNPILGKVVNIGSTSPTLAADGMPYTTVGYTNGLGFRDLGDETDADEGYNYAIDTGRQDLLLVDTQSPGFHQEALIPLGSETHAGEDVGVYAKGPGSALVSGTNEQNVIFHVMNYAADLVNKANGKQVAP</sequence>
<evidence type="ECO:0000313" key="6">
    <source>
        <dbReference type="Proteomes" id="UP001557484"/>
    </source>
</evidence>
<dbReference type="Proteomes" id="UP001557484">
    <property type="component" value="Unassembled WGS sequence"/>
</dbReference>
<dbReference type="CDD" id="cd16012">
    <property type="entry name" value="ALP"/>
    <property type="match status" value="1"/>
</dbReference>
<gene>
    <name evidence="5" type="ORF">AB4875_07105</name>
</gene>
<proteinExistence type="inferred from homology"/>
<organism evidence="5 6">
    <name type="scientific">Zhongshania arctica</name>
    <dbReference type="NCBI Taxonomy" id="3238302"/>
    <lineage>
        <taxon>Bacteria</taxon>
        <taxon>Pseudomonadati</taxon>
        <taxon>Pseudomonadota</taxon>
        <taxon>Gammaproteobacteria</taxon>
        <taxon>Cellvibrionales</taxon>
        <taxon>Spongiibacteraceae</taxon>
        <taxon>Zhongshania</taxon>
    </lineage>
</organism>
<keyword evidence="6" id="KW-1185">Reference proteome</keyword>
<dbReference type="PRINTS" id="PR00113">
    <property type="entry name" value="ALKPHPHTASE"/>
</dbReference>
<reference evidence="5 6" key="1">
    <citation type="journal article" date="2011" name="Int. J. Syst. Evol. Microbiol.">
        <title>Zhongshania antarctica gen. nov., sp. nov. and Zhongshania guokunii sp. nov., gammaproteobacteria respectively isolated from coastal attached (fast) ice and surface seawater of the Antarctic.</title>
        <authorList>
            <person name="Li H.J."/>
            <person name="Zhang X.Y."/>
            <person name="Chen C.X."/>
            <person name="Zhang Y.J."/>
            <person name="Gao Z.M."/>
            <person name="Yu Y."/>
            <person name="Chen X.L."/>
            <person name="Chen B."/>
            <person name="Zhang Y.Z."/>
        </authorList>
    </citation>
    <scope>NUCLEOTIDE SEQUENCE [LARGE SCALE GENOMIC DNA]</scope>
    <source>
        <strain evidence="5 6">R06B22</strain>
    </source>
</reference>
<feature type="region of interest" description="Disordered" evidence="3">
    <location>
        <begin position="55"/>
        <end position="78"/>
    </location>
</feature>
<comment type="similarity">
    <text evidence="2">Belongs to the alkaline phosphatase family.</text>
</comment>
<evidence type="ECO:0000256" key="1">
    <source>
        <dbReference type="ARBA" id="ARBA00022553"/>
    </source>
</evidence>
<dbReference type="InterPro" id="IPR001952">
    <property type="entry name" value="Alkaline_phosphatase"/>
</dbReference>
<evidence type="ECO:0000256" key="3">
    <source>
        <dbReference type="SAM" id="MobiDB-lite"/>
    </source>
</evidence>
<accession>A0ABV3TUF0</accession>
<dbReference type="InterPro" id="IPR017850">
    <property type="entry name" value="Alkaline_phosphatase_core_sf"/>
</dbReference>
<keyword evidence="1" id="KW-0597">Phosphoprotein</keyword>
<comment type="caution">
    <text evidence="5">The sequence shown here is derived from an EMBL/GenBank/DDBJ whole genome shotgun (WGS) entry which is preliminary data.</text>
</comment>